<organism evidence="3 4">
    <name type="scientific">Coprinopsis marcescibilis</name>
    <name type="common">Agaric fungus</name>
    <name type="synonym">Psathyrella marcescibilis</name>
    <dbReference type="NCBI Taxonomy" id="230819"/>
    <lineage>
        <taxon>Eukaryota</taxon>
        <taxon>Fungi</taxon>
        <taxon>Dikarya</taxon>
        <taxon>Basidiomycota</taxon>
        <taxon>Agaricomycotina</taxon>
        <taxon>Agaricomycetes</taxon>
        <taxon>Agaricomycetidae</taxon>
        <taxon>Agaricales</taxon>
        <taxon>Agaricineae</taxon>
        <taxon>Psathyrellaceae</taxon>
        <taxon>Coprinopsis</taxon>
    </lineage>
</organism>
<protein>
    <submittedName>
        <fullName evidence="3">Uncharacterized protein</fullName>
    </submittedName>
</protein>
<sequence>MDGGQYRLLAIAFSTAGVEGFLDGIFFVLCLTAVYLLVHRSPNRKSGKCGLFTNLTMPMVFGSIVLLLLICAHWVCTMVRIIQVVSLISRGESPAYFLLHDVSGMYSAMSFLIVLAVSVTDALLFVDYEHLLGSHWNAGDNDNEHVLLCLMVCIYKIQSKTLFGDSKRLKSILVIIVESAAIWTAWSIFVFINYHLQSFLSIFTFDGGPAVAGIAFMLINVRVGLGWDTSPASADNPPAAGLPTFRVTLSEKSSTGSYGQVSARPRSVTWSSPV</sequence>
<dbReference type="EMBL" id="ML210215">
    <property type="protein sequence ID" value="TFK23628.1"/>
    <property type="molecule type" value="Genomic_DNA"/>
</dbReference>
<feature type="transmembrane region" description="Helical" evidence="2">
    <location>
        <begin position="59"/>
        <end position="85"/>
    </location>
</feature>
<feature type="transmembrane region" description="Helical" evidence="2">
    <location>
        <begin position="20"/>
        <end position="38"/>
    </location>
</feature>
<name>A0A5C3L5X6_COPMA</name>
<dbReference type="OrthoDB" id="3250682at2759"/>
<feature type="transmembrane region" description="Helical" evidence="2">
    <location>
        <begin position="172"/>
        <end position="192"/>
    </location>
</feature>
<keyword evidence="2" id="KW-1133">Transmembrane helix</keyword>
<evidence type="ECO:0000313" key="3">
    <source>
        <dbReference type="EMBL" id="TFK23628.1"/>
    </source>
</evidence>
<reference evidence="3 4" key="1">
    <citation type="journal article" date="2019" name="Nat. Ecol. Evol.">
        <title>Megaphylogeny resolves global patterns of mushroom evolution.</title>
        <authorList>
            <person name="Varga T."/>
            <person name="Krizsan K."/>
            <person name="Foldi C."/>
            <person name="Dima B."/>
            <person name="Sanchez-Garcia M."/>
            <person name="Sanchez-Ramirez S."/>
            <person name="Szollosi G.J."/>
            <person name="Szarkandi J.G."/>
            <person name="Papp V."/>
            <person name="Albert L."/>
            <person name="Andreopoulos W."/>
            <person name="Angelini C."/>
            <person name="Antonin V."/>
            <person name="Barry K.W."/>
            <person name="Bougher N.L."/>
            <person name="Buchanan P."/>
            <person name="Buyck B."/>
            <person name="Bense V."/>
            <person name="Catcheside P."/>
            <person name="Chovatia M."/>
            <person name="Cooper J."/>
            <person name="Damon W."/>
            <person name="Desjardin D."/>
            <person name="Finy P."/>
            <person name="Geml J."/>
            <person name="Haridas S."/>
            <person name="Hughes K."/>
            <person name="Justo A."/>
            <person name="Karasinski D."/>
            <person name="Kautmanova I."/>
            <person name="Kiss B."/>
            <person name="Kocsube S."/>
            <person name="Kotiranta H."/>
            <person name="LaButti K.M."/>
            <person name="Lechner B.E."/>
            <person name="Liimatainen K."/>
            <person name="Lipzen A."/>
            <person name="Lukacs Z."/>
            <person name="Mihaltcheva S."/>
            <person name="Morgado L.N."/>
            <person name="Niskanen T."/>
            <person name="Noordeloos M.E."/>
            <person name="Ohm R.A."/>
            <person name="Ortiz-Santana B."/>
            <person name="Ovrebo C."/>
            <person name="Racz N."/>
            <person name="Riley R."/>
            <person name="Savchenko A."/>
            <person name="Shiryaev A."/>
            <person name="Soop K."/>
            <person name="Spirin V."/>
            <person name="Szebenyi C."/>
            <person name="Tomsovsky M."/>
            <person name="Tulloss R.E."/>
            <person name="Uehling J."/>
            <person name="Grigoriev I.V."/>
            <person name="Vagvolgyi C."/>
            <person name="Papp T."/>
            <person name="Martin F.M."/>
            <person name="Miettinen O."/>
            <person name="Hibbett D.S."/>
            <person name="Nagy L.G."/>
        </authorList>
    </citation>
    <scope>NUCLEOTIDE SEQUENCE [LARGE SCALE GENOMIC DNA]</scope>
    <source>
        <strain evidence="3 4">CBS 121175</strain>
    </source>
</reference>
<dbReference type="AlphaFoldDB" id="A0A5C3L5X6"/>
<gene>
    <name evidence="3" type="ORF">FA15DRAFT_705310</name>
</gene>
<keyword evidence="2" id="KW-0812">Transmembrane</keyword>
<feature type="transmembrane region" description="Helical" evidence="2">
    <location>
        <begin position="105"/>
        <end position="126"/>
    </location>
</feature>
<keyword evidence="2" id="KW-0472">Membrane</keyword>
<accession>A0A5C3L5X6</accession>
<evidence type="ECO:0000256" key="2">
    <source>
        <dbReference type="SAM" id="Phobius"/>
    </source>
</evidence>
<dbReference type="Proteomes" id="UP000307440">
    <property type="component" value="Unassembled WGS sequence"/>
</dbReference>
<proteinExistence type="predicted"/>
<evidence type="ECO:0000313" key="4">
    <source>
        <dbReference type="Proteomes" id="UP000307440"/>
    </source>
</evidence>
<feature type="region of interest" description="Disordered" evidence="1">
    <location>
        <begin position="252"/>
        <end position="274"/>
    </location>
</feature>
<feature type="transmembrane region" description="Helical" evidence="2">
    <location>
        <begin position="198"/>
        <end position="219"/>
    </location>
</feature>
<keyword evidence="4" id="KW-1185">Reference proteome</keyword>
<evidence type="ECO:0000256" key="1">
    <source>
        <dbReference type="SAM" id="MobiDB-lite"/>
    </source>
</evidence>